<feature type="domain" description="SH3" evidence="6">
    <location>
        <begin position="398"/>
        <end position="456"/>
    </location>
</feature>
<dbReference type="STRING" id="402676.B6JXP4"/>
<dbReference type="GO" id="GO:0060988">
    <property type="term" value="P:lipid tube assembly"/>
    <property type="evidence" value="ECO:0007669"/>
    <property type="project" value="EnsemblFungi"/>
</dbReference>
<dbReference type="GO" id="GO:0015629">
    <property type="term" value="C:actin cytoskeleton"/>
    <property type="evidence" value="ECO:0000318"/>
    <property type="project" value="GO_Central"/>
</dbReference>
<dbReference type="GO" id="GO:0110085">
    <property type="term" value="C:mitotic actomyosin contractile ring"/>
    <property type="evidence" value="ECO:0007669"/>
    <property type="project" value="EnsemblFungi"/>
</dbReference>
<dbReference type="eggNOG" id="KOG3771">
    <property type="taxonomic scope" value="Eukaryota"/>
</dbReference>
<keyword evidence="2" id="KW-0597">Phosphoprotein</keyword>
<dbReference type="GO" id="GO:0007163">
    <property type="term" value="P:establishment or maintenance of cell polarity"/>
    <property type="evidence" value="ECO:0007669"/>
    <property type="project" value="EnsemblFungi"/>
</dbReference>
<sequence>MSWKGFKKGIVRAPQTFRSKFNIGEITRDPIYEDAGRRFKSLEAETKKLSDDSRKYTDAVNGMLNHQYEFAQACIELYKPISGRASDPESYENEGNAAGIEAAEAYKKAVVEVKAELASELDVIEARIVKPAQALITVIRAVDKLLVKRDHKQLDYDRHRSSLKKLQEKKDRSLKDEKHLYQAETAFEQASQEYEYYNDLLKEELPRLFELETEFIAPLFRALYFMQLNIFWTLYEKMNVCDIAYFNLNTDIVEEFEAKRGDVQARTEALTITHFKTAKPIRKLGAPGSSSSPKNSNDSSRPVYPSTDSSKPAYNSSSKATEAAMDSMSAGVEAPPSYSIVSSSSSPSFTANAPPSTASSAAFGTPPAYVDASPIQHAPAAAAVPPPPPPVPAKPAVPRAEIVTALYDYTAQAPGDLSFQAGDRIEIVSRTNNQNEWWIGRLNGAEGNFPGNYVQL</sequence>
<dbReference type="InterPro" id="IPR004148">
    <property type="entry name" value="BAR_dom"/>
</dbReference>
<dbReference type="GO" id="GO:0005516">
    <property type="term" value="F:calmodulin binding"/>
    <property type="evidence" value="ECO:0007669"/>
    <property type="project" value="EnsemblFungi"/>
</dbReference>
<dbReference type="JaponicusDB" id="SJAG_00185">
    <property type="gene designation" value="hob1"/>
</dbReference>
<dbReference type="GeneID" id="7047773"/>
<dbReference type="GO" id="GO:0072741">
    <property type="term" value="P:protein localization to cell division site"/>
    <property type="evidence" value="ECO:0007669"/>
    <property type="project" value="EnsemblFungi"/>
</dbReference>
<dbReference type="FunFam" id="1.20.1270.60:FF:000048">
    <property type="entry name" value="BAR adaptor protein RVS167"/>
    <property type="match status" value="1"/>
</dbReference>
<feature type="domain" description="BAR" evidence="7">
    <location>
        <begin position="17"/>
        <end position="269"/>
    </location>
</feature>
<dbReference type="GO" id="GO:0006897">
    <property type="term" value="P:endocytosis"/>
    <property type="evidence" value="ECO:0000318"/>
    <property type="project" value="GO_Central"/>
</dbReference>
<dbReference type="FunFam" id="2.30.30.40:FF:000189">
    <property type="entry name" value="BAR adaptor protein RVS167"/>
    <property type="match status" value="1"/>
</dbReference>
<dbReference type="SUPFAM" id="SSF50044">
    <property type="entry name" value="SH3-domain"/>
    <property type="match status" value="1"/>
</dbReference>
<dbReference type="GO" id="GO:0043332">
    <property type="term" value="C:mating projection tip"/>
    <property type="evidence" value="ECO:0000318"/>
    <property type="project" value="GO_Central"/>
</dbReference>
<dbReference type="InterPro" id="IPR001452">
    <property type="entry name" value="SH3_domain"/>
</dbReference>
<dbReference type="OrthoDB" id="2159336at2759"/>
<name>B6JXP4_SCHJY</name>
<dbReference type="SUPFAM" id="SSF103657">
    <property type="entry name" value="BAR/IMD domain-like"/>
    <property type="match status" value="1"/>
</dbReference>
<proteinExistence type="predicted"/>
<dbReference type="SMART" id="SM00721">
    <property type="entry name" value="BAR"/>
    <property type="match status" value="1"/>
</dbReference>
<feature type="compositionally biased region" description="Low complexity" evidence="5">
    <location>
        <begin position="289"/>
        <end position="300"/>
    </location>
</feature>
<feature type="region of interest" description="Disordered" evidence="5">
    <location>
        <begin position="282"/>
        <end position="359"/>
    </location>
</feature>
<dbReference type="CDD" id="cd07599">
    <property type="entry name" value="BAR_Rvs167p"/>
    <property type="match status" value="1"/>
</dbReference>
<feature type="compositionally biased region" description="Low complexity" evidence="5">
    <location>
        <begin position="334"/>
        <end position="359"/>
    </location>
</feature>
<dbReference type="eggNOG" id="KOG1843">
    <property type="taxonomic scope" value="Eukaryota"/>
</dbReference>
<dbReference type="GO" id="GO:0031097">
    <property type="term" value="C:medial cortex"/>
    <property type="evidence" value="ECO:0000318"/>
    <property type="project" value="GO_Central"/>
</dbReference>
<protein>
    <submittedName>
        <fullName evidence="8">BAR adaptor protein Hob1</fullName>
    </submittedName>
</protein>
<dbReference type="Gene3D" id="1.20.1270.60">
    <property type="entry name" value="Arfaptin homology (AH) domain/BAR domain"/>
    <property type="match status" value="1"/>
</dbReference>
<dbReference type="GO" id="GO:0051666">
    <property type="term" value="P:actin cortical patch localization"/>
    <property type="evidence" value="ECO:0000318"/>
    <property type="project" value="GO_Central"/>
</dbReference>
<dbReference type="Pfam" id="PF00018">
    <property type="entry name" value="SH3_1"/>
    <property type="match status" value="1"/>
</dbReference>
<keyword evidence="3" id="KW-0175">Coiled coil</keyword>
<dbReference type="GO" id="GO:0008289">
    <property type="term" value="F:lipid binding"/>
    <property type="evidence" value="ECO:0007669"/>
    <property type="project" value="EnsemblFungi"/>
</dbReference>
<dbReference type="VEuPathDB" id="FungiDB:SJAG_00185"/>
<evidence type="ECO:0000259" key="6">
    <source>
        <dbReference type="PROSITE" id="PS50002"/>
    </source>
</evidence>
<evidence type="ECO:0000256" key="5">
    <source>
        <dbReference type="SAM" id="MobiDB-lite"/>
    </source>
</evidence>
<dbReference type="SMART" id="SM00326">
    <property type="entry name" value="SH3"/>
    <property type="match status" value="1"/>
</dbReference>
<feature type="compositionally biased region" description="Polar residues" evidence="5">
    <location>
        <begin position="306"/>
        <end position="320"/>
    </location>
</feature>
<dbReference type="PANTHER" id="PTHR47174:SF1">
    <property type="entry name" value="REDUCED VIABILITY UPON STARVATION PROTEIN 167"/>
    <property type="match status" value="1"/>
</dbReference>
<dbReference type="GO" id="GO:1990528">
    <property type="term" value="C:Rvs161p-Rvs167p complex"/>
    <property type="evidence" value="ECO:0000318"/>
    <property type="project" value="GO_Central"/>
</dbReference>
<dbReference type="RefSeq" id="XP_002171481.1">
    <property type="nucleotide sequence ID" value="XM_002171445.2"/>
</dbReference>
<reference evidence="8 10" key="1">
    <citation type="journal article" date="2011" name="Science">
        <title>Comparative functional genomics of the fission yeasts.</title>
        <authorList>
            <person name="Rhind N."/>
            <person name="Chen Z."/>
            <person name="Yassour M."/>
            <person name="Thompson D.A."/>
            <person name="Haas B.J."/>
            <person name="Habib N."/>
            <person name="Wapinski I."/>
            <person name="Roy S."/>
            <person name="Lin M.F."/>
            <person name="Heiman D.I."/>
            <person name="Young S.K."/>
            <person name="Furuya K."/>
            <person name="Guo Y."/>
            <person name="Pidoux A."/>
            <person name="Chen H.M."/>
            <person name="Robbertse B."/>
            <person name="Goldberg J.M."/>
            <person name="Aoki K."/>
            <person name="Bayne E.H."/>
            <person name="Berlin A.M."/>
            <person name="Desjardins C.A."/>
            <person name="Dobbs E."/>
            <person name="Dukaj L."/>
            <person name="Fan L."/>
            <person name="FitzGerald M.G."/>
            <person name="French C."/>
            <person name="Gujja S."/>
            <person name="Hansen K."/>
            <person name="Keifenheim D."/>
            <person name="Levin J.Z."/>
            <person name="Mosher R.A."/>
            <person name="Mueller C.A."/>
            <person name="Pfiffner J."/>
            <person name="Priest M."/>
            <person name="Russ C."/>
            <person name="Smialowska A."/>
            <person name="Swoboda P."/>
            <person name="Sykes S.M."/>
            <person name="Vaughn M."/>
            <person name="Vengrova S."/>
            <person name="Yoder R."/>
            <person name="Zeng Q."/>
            <person name="Allshire R."/>
            <person name="Baulcombe D."/>
            <person name="Birren B.W."/>
            <person name="Brown W."/>
            <person name="Ekwall K."/>
            <person name="Kellis M."/>
            <person name="Leatherwood J."/>
            <person name="Levin H."/>
            <person name="Margalit H."/>
            <person name="Martienssen R."/>
            <person name="Nieduszynski C.A."/>
            <person name="Spatafora J.W."/>
            <person name="Friedman N."/>
            <person name="Dalgaard J.Z."/>
            <person name="Baumann P."/>
            <person name="Niki H."/>
            <person name="Regev A."/>
            <person name="Nusbaum C."/>
        </authorList>
    </citation>
    <scope>NUCLEOTIDE SEQUENCE [LARGE SCALE GENOMIC DNA]</scope>
    <source>
        <strain evidence="10">yFS275 / FY16936</strain>
    </source>
</reference>
<dbReference type="InterPro" id="IPR036028">
    <property type="entry name" value="SH3-like_dom_sf"/>
</dbReference>
<dbReference type="GO" id="GO:0030479">
    <property type="term" value="C:actin cortical patch"/>
    <property type="evidence" value="ECO:0000318"/>
    <property type="project" value="GO_Central"/>
</dbReference>
<dbReference type="Pfam" id="PF03114">
    <property type="entry name" value="BAR"/>
    <property type="match status" value="1"/>
</dbReference>
<keyword evidence="1 4" id="KW-0728">SH3 domain</keyword>
<gene>
    <name evidence="9" type="primary">hob1</name>
    <name evidence="8" type="ORF">SJAG_00185</name>
</gene>
<dbReference type="EMBL" id="KE651166">
    <property type="protein sequence ID" value="EEB05188.1"/>
    <property type="molecule type" value="Genomic_DNA"/>
</dbReference>
<dbReference type="GO" id="GO:0008092">
    <property type="term" value="F:cytoskeletal protein binding"/>
    <property type="evidence" value="ECO:0007669"/>
    <property type="project" value="EnsemblFungi"/>
</dbReference>
<dbReference type="PROSITE" id="PS51021">
    <property type="entry name" value="BAR"/>
    <property type="match status" value="1"/>
</dbReference>
<evidence type="ECO:0000256" key="4">
    <source>
        <dbReference type="PROSITE-ProRule" id="PRU00192"/>
    </source>
</evidence>
<dbReference type="PRINTS" id="PR00452">
    <property type="entry name" value="SH3DOMAIN"/>
</dbReference>
<dbReference type="Proteomes" id="UP000001744">
    <property type="component" value="Unassembled WGS sequence"/>
</dbReference>
<dbReference type="InterPro" id="IPR027267">
    <property type="entry name" value="AH/BAR_dom_sf"/>
</dbReference>
<dbReference type="PANTHER" id="PTHR47174">
    <property type="entry name" value="BRIDGING INTEGRATOR 3"/>
    <property type="match status" value="1"/>
</dbReference>
<dbReference type="GO" id="GO:0097320">
    <property type="term" value="P:plasma membrane tubulation"/>
    <property type="evidence" value="ECO:0000318"/>
    <property type="project" value="GO_Central"/>
</dbReference>
<evidence type="ECO:0000256" key="1">
    <source>
        <dbReference type="ARBA" id="ARBA00022443"/>
    </source>
</evidence>
<dbReference type="PRINTS" id="PR01887">
    <property type="entry name" value="SPECTRNALPHA"/>
</dbReference>
<evidence type="ECO:0000313" key="10">
    <source>
        <dbReference type="Proteomes" id="UP000001744"/>
    </source>
</evidence>
<evidence type="ECO:0000256" key="3">
    <source>
        <dbReference type="ARBA" id="ARBA00023054"/>
    </source>
</evidence>
<organism evidence="8 10">
    <name type="scientific">Schizosaccharomyces japonicus (strain yFS275 / FY16936)</name>
    <name type="common">Fission yeast</name>
    <dbReference type="NCBI Taxonomy" id="402676"/>
    <lineage>
        <taxon>Eukaryota</taxon>
        <taxon>Fungi</taxon>
        <taxon>Dikarya</taxon>
        <taxon>Ascomycota</taxon>
        <taxon>Taphrinomycotina</taxon>
        <taxon>Schizosaccharomycetes</taxon>
        <taxon>Schizosaccharomycetales</taxon>
        <taxon>Schizosaccharomycetaceae</taxon>
        <taxon>Schizosaccharomyces</taxon>
    </lineage>
</organism>
<dbReference type="AlphaFoldDB" id="B6JXP4"/>
<dbReference type="GO" id="GO:0030100">
    <property type="term" value="P:regulation of endocytosis"/>
    <property type="evidence" value="ECO:0007669"/>
    <property type="project" value="EnsemblFungi"/>
</dbReference>
<evidence type="ECO:0000313" key="9">
    <source>
        <dbReference type="JaponicusDB" id="SJAG_00185"/>
    </source>
</evidence>
<dbReference type="OMA" id="QEYDYYN"/>
<dbReference type="PROSITE" id="PS50002">
    <property type="entry name" value="SH3"/>
    <property type="match status" value="1"/>
</dbReference>
<dbReference type="InterPro" id="IPR046982">
    <property type="entry name" value="BIN3/RVS161-like"/>
</dbReference>
<dbReference type="Gene3D" id="2.30.30.40">
    <property type="entry name" value="SH3 Domains"/>
    <property type="match status" value="1"/>
</dbReference>
<dbReference type="GO" id="GO:1903475">
    <property type="term" value="P:mitotic actomyosin contractile ring assembly"/>
    <property type="evidence" value="ECO:0007669"/>
    <property type="project" value="EnsemblFungi"/>
</dbReference>
<evidence type="ECO:0000256" key="2">
    <source>
        <dbReference type="ARBA" id="ARBA00022553"/>
    </source>
</evidence>
<accession>B6JXP4</accession>
<dbReference type="GO" id="GO:0042802">
    <property type="term" value="F:identical protein binding"/>
    <property type="evidence" value="ECO:0007669"/>
    <property type="project" value="EnsemblFungi"/>
</dbReference>
<keyword evidence="10" id="KW-1185">Reference proteome</keyword>
<evidence type="ECO:0000313" key="8">
    <source>
        <dbReference type="EMBL" id="EEB05188.1"/>
    </source>
</evidence>
<evidence type="ECO:0000259" key="7">
    <source>
        <dbReference type="PROSITE" id="PS51021"/>
    </source>
</evidence>
<dbReference type="HOGENOM" id="CLU_025518_0_1_1"/>